<organism evidence="1">
    <name type="scientific">Zea mays</name>
    <name type="common">Maize</name>
    <dbReference type="NCBI Taxonomy" id="4577"/>
    <lineage>
        <taxon>Eukaryota</taxon>
        <taxon>Viridiplantae</taxon>
        <taxon>Streptophyta</taxon>
        <taxon>Embryophyta</taxon>
        <taxon>Tracheophyta</taxon>
        <taxon>Spermatophyta</taxon>
        <taxon>Magnoliopsida</taxon>
        <taxon>Liliopsida</taxon>
        <taxon>Poales</taxon>
        <taxon>Poaceae</taxon>
        <taxon>PACMAD clade</taxon>
        <taxon>Panicoideae</taxon>
        <taxon>Andropogonodae</taxon>
        <taxon>Andropogoneae</taxon>
        <taxon>Tripsacinae</taxon>
        <taxon>Zea</taxon>
    </lineage>
</organism>
<name>A0A1D6FQ02_MAIZE</name>
<dbReference type="EMBL" id="CM000784">
    <property type="protein sequence ID" value="AQK93692.1"/>
    <property type="molecule type" value="Genomic_DNA"/>
</dbReference>
<evidence type="ECO:0000313" key="1">
    <source>
        <dbReference type="EMBL" id="AQK93692.1"/>
    </source>
</evidence>
<accession>A0A1D6FQ02</accession>
<proteinExistence type="predicted"/>
<sequence length="86" mass="10015">MLPLKPIMLVIFHLFRSWMVLKLARMLIQLEQMSSTGALKLLKPTLLVMHLEHFFKSSVLKLLMLLPLTTMTRTTVIVVIKKNKQQ</sequence>
<dbReference type="AlphaFoldDB" id="A0A1D6FQ02"/>
<reference evidence="1" key="1">
    <citation type="submission" date="2015-12" db="EMBL/GenBank/DDBJ databases">
        <title>Update maize B73 reference genome by single molecule sequencing technologies.</title>
        <authorList>
            <consortium name="Maize Genome Sequencing Project"/>
            <person name="Ware D."/>
        </authorList>
    </citation>
    <scope>NUCLEOTIDE SEQUENCE</scope>
    <source>
        <tissue evidence="1">Seedling</tissue>
    </source>
</reference>
<protein>
    <submittedName>
        <fullName evidence="1">Zinc ion binding</fullName>
    </submittedName>
</protein>
<gene>
    <name evidence="1" type="ORF">ZEAMMB73_Zm00001d010235</name>
</gene>